<dbReference type="GO" id="GO:0008982">
    <property type="term" value="F:protein-N(PI)-phosphohistidine-sugar phosphotransferase activity"/>
    <property type="evidence" value="ECO:0007669"/>
    <property type="project" value="InterPro"/>
</dbReference>
<feature type="domain" description="PTS EIIB type-2" evidence="2">
    <location>
        <begin position="3"/>
        <end position="92"/>
    </location>
</feature>
<protein>
    <submittedName>
        <fullName evidence="3">PTS galactitol transporter subunit IIB</fullName>
    </submittedName>
</protein>
<name>A0A1E5KWT5_9ENTE</name>
<reference evidence="3 4" key="1">
    <citation type="submission" date="2016-09" db="EMBL/GenBank/DDBJ databases">
        <authorList>
            <person name="Capua I."/>
            <person name="De Benedictis P."/>
            <person name="Joannis T."/>
            <person name="Lombin L.H."/>
            <person name="Cattoli G."/>
        </authorList>
    </citation>
    <scope>NUCLEOTIDE SEQUENCE [LARGE SCALE GENOMIC DNA]</scope>
    <source>
        <strain evidence="3 4">LMG 25899</strain>
    </source>
</reference>
<gene>
    <name evidence="3" type="ORF">BCR26_02515</name>
</gene>
<dbReference type="AlphaFoldDB" id="A0A1E5KWT5"/>
<sequence>MTKKILVACGAGIATSTVVMDRIERLLKENQIDAEAKQIKIVEASSLQDEADLIVSTTILPTSYKIPAIVAISYITGVGMEETDAEILSYLR</sequence>
<accession>A0A1E5KWT5</accession>
<dbReference type="Proteomes" id="UP000095256">
    <property type="component" value="Unassembled WGS sequence"/>
</dbReference>
<proteinExistence type="predicted"/>
<dbReference type="CDD" id="cd05566">
    <property type="entry name" value="PTS_IIB_galactitol"/>
    <property type="match status" value="1"/>
</dbReference>
<comment type="caution">
    <text evidence="3">The sequence shown here is derived from an EMBL/GenBank/DDBJ whole genome shotgun (WGS) entry which is preliminary data.</text>
</comment>
<dbReference type="OrthoDB" id="6505030at2"/>
<dbReference type="InterPro" id="IPR036095">
    <property type="entry name" value="PTS_EIIB-like_sf"/>
</dbReference>
<dbReference type="InterPro" id="IPR003501">
    <property type="entry name" value="PTS_EIIB_2/3"/>
</dbReference>
<dbReference type="SUPFAM" id="SSF52794">
    <property type="entry name" value="PTS system IIB component-like"/>
    <property type="match status" value="1"/>
</dbReference>
<evidence type="ECO:0000313" key="4">
    <source>
        <dbReference type="Proteomes" id="UP000095256"/>
    </source>
</evidence>
<organism evidence="3 4">
    <name type="scientific">Enterococcus rivorum</name>
    <dbReference type="NCBI Taxonomy" id="762845"/>
    <lineage>
        <taxon>Bacteria</taxon>
        <taxon>Bacillati</taxon>
        <taxon>Bacillota</taxon>
        <taxon>Bacilli</taxon>
        <taxon>Lactobacillales</taxon>
        <taxon>Enterococcaceae</taxon>
        <taxon>Enterococcus</taxon>
    </lineage>
</organism>
<keyword evidence="1" id="KW-0808">Transferase</keyword>
<evidence type="ECO:0000256" key="1">
    <source>
        <dbReference type="ARBA" id="ARBA00022679"/>
    </source>
</evidence>
<evidence type="ECO:0000259" key="2">
    <source>
        <dbReference type="PROSITE" id="PS51099"/>
    </source>
</evidence>
<dbReference type="PROSITE" id="PS51099">
    <property type="entry name" value="PTS_EIIB_TYPE_2"/>
    <property type="match status" value="1"/>
</dbReference>
<dbReference type="GO" id="GO:0009401">
    <property type="term" value="P:phosphoenolpyruvate-dependent sugar phosphotransferase system"/>
    <property type="evidence" value="ECO:0007669"/>
    <property type="project" value="InterPro"/>
</dbReference>
<dbReference type="RefSeq" id="WP_069698599.1">
    <property type="nucleotide sequence ID" value="NZ_JAGGMA010000001.1"/>
</dbReference>
<dbReference type="STRING" id="762845.BCR26_02515"/>
<dbReference type="Pfam" id="PF02302">
    <property type="entry name" value="PTS_IIB"/>
    <property type="match status" value="1"/>
</dbReference>
<evidence type="ECO:0000313" key="3">
    <source>
        <dbReference type="EMBL" id="OEH82324.1"/>
    </source>
</evidence>
<dbReference type="InterPro" id="IPR013011">
    <property type="entry name" value="PTS_EIIB_2"/>
</dbReference>
<dbReference type="Gene3D" id="3.40.50.2300">
    <property type="match status" value="1"/>
</dbReference>
<keyword evidence="4" id="KW-1185">Reference proteome</keyword>
<dbReference type="EMBL" id="MIEK01000023">
    <property type="protein sequence ID" value="OEH82324.1"/>
    <property type="molecule type" value="Genomic_DNA"/>
</dbReference>